<keyword evidence="6" id="KW-1185">Reference proteome</keyword>
<feature type="transmembrane region" description="Helical" evidence="3">
    <location>
        <begin position="129"/>
        <end position="149"/>
    </location>
</feature>
<dbReference type="SUPFAM" id="SSF103473">
    <property type="entry name" value="MFS general substrate transporter"/>
    <property type="match status" value="1"/>
</dbReference>
<dbReference type="OMA" id="WHAYSAC"/>
<comment type="caution">
    <text evidence="5">The sequence shown here is derived from an EMBL/GenBank/DDBJ whole genome shotgun (WGS) entry which is preliminary data.</text>
</comment>
<organism evidence="5 6">
    <name type="scientific">Protomyces lactucae-debilis</name>
    <dbReference type="NCBI Taxonomy" id="2754530"/>
    <lineage>
        <taxon>Eukaryota</taxon>
        <taxon>Fungi</taxon>
        <taxon>Dikarya</taxon>
        <taxon>Ascomycota</taxon>
        <taxon>Taphrinomycotina</taxon>
        <taxon>Taphrinomycetes</taxon>
        <taxon>Taphrinales</taxon>
        <taxon>Protomycetaceae</taxon>
        <taxon>Protomyces</taxon>
    </lineage>
</organism>
<feature type="domain" description="Major facilitator superfamily (MFS) profile" evidence="4">
    <location>
        <begin position="37"/>
        <end position="437"/>
    </location>
</feature>
<evidence type="ECO:0000313" key="5">
    <source>
        <dbReference type="EMBL" id="ORY78994.1"/>
    </source>
</evidence>
<evidence type="ECO:0000256" key="3">
    <source>
        <dbReference type="SAM" id="Phobius"/>
    </source>
</evidence>
<dbReference type="EMBL" id="MCFI01000016">
    <property type="protein sequence ID" value="ORY78994.1"/>
    <property type="molecule type" value="Genomic_DNA"/>
</dbReference>
<dbReference type="GO" id="GO:0022857">
    <property type="term" value="F:transmembrane transporter activity"/>
    <property type="evidence" value="ECO:0007669"/>
    <property type="project" value="InterPro"/>
</dbReference>
<feature type="transmembrane region" description="Helical" evidence="3">
    <location>
        <begin position="315"/>
        <end position="334"/>
    </location>
</feature>
<gene>
    <name evidence="5" type="ORF">BCR37DRAFT_100224</name>
</gene>
<dbReference type="InterPro" id="IPR020846">
    <property type="entry name" value="MFS_dom"/>
</dbReference>
<comment type="subcellular location">
    <subcellularLocation>
        <location evidence="1">Membrane</location>
        <topology evidence="1">Multi-pass membrane protein</topology>
    </subcellularLocation>
</comment>
<feature type="transmembrane region" description="Helical" evidence="3">
    <location>
        <begin position="161"/>
        <end position="181"/>
    </location>
</feature>
<dbReference type="OrthoDB" id="6499973at2759"/>
<dbReference type="InterPro" id="IPR050327">
    <property type="entry name" value="Proton-linked_MCT"/>
</dbReference>
<dbReference type="GO" id="GO:0016020">
    <property type="term" value="C:membrane"/>
    <property type="evidence" value="ECO:0007669"/>
    <property type="project" value="UniProtKB-SubCell"/>
</dbReference>
<evidence type="ECO:0000256" key="1">
    <source>
        <dbReference type="ARBA" id="ARBA00004141"/>
    </source>
</evidence>
<evidence type="ECO:0000313" key="6">
    <source>
        <dbReference type="Proteomes" id="UP000193685"/>
    </source>
</evidence>
<evidence type="ECO:0000256" key="2">
    <source>
        <dbReference type="ARBA" id="ARBA00006727"/>
    </source>
</evidence>
<comment type="similarity">
    <text evidence="2">Belongs to the major facilitator superfamily. Monocarboxylate porter (TC 2.A.1.13) family.</text>
</comment>
<protein>
    <submittedName>
        <fullName evidence="5">Major facilitator superfamily domain-containing protein</fullName>
    </submittedName>
</protein>
<sequence length="437" mass="47343">MSGPEEDIRASDKEAATQTVAAYPENSTYPEGGYGWICVLGSALIFFNGWGFSNAFGVFQTYYEIQFPDSSASVIALIGSLQACLIEGTGMLVGVFVDRYGMRPVMLVGAILQVGALLAASFSTKIWHLYLSQGVMYGLGAGALYIVAVSVPGQWFHKRKATAYGILYTSSGLGGVLWPIILTQLFGKVGFGWTMRITMFITLVQVVIGCLLLRERPLSQPSADADEKSGRAQEPRVEVQDVNIYKSKTLWYCAAGYFILSIGMLSPMFYIGTFAKVNGMSDHLSFYLLSMLNTASIPGRTICGWLADRYGRMNALCVSIFAAALVQLIMWSTIRTNAEIILFSCFYGFSFGGLISLMPAVTAQVCGQQKLASKFGVVSALGGAGTLVGAPIAALFIGDSPESYLGCILFSGFCMLLATAWYTGLRFYTDRRIFVVL</sequence>
<dbReference type="Proteomes" id="UP000193685">
    <property type="component" value="Unassembled WGS sequence"/>
</dbReference>
<keyword evidence="3" id="KW-0472">Membrane</keyword>
<dbReference type="AlphaFoldDB" id="A0A1Y2F688"/>
<feature type="transmembrane region" description="Helical" evidence="3">
    <location>
        <begin position="33"/>
        <end position="52"/>
    </location>
</feature>
<reference evidence="5 6" key="1">
    <citation type="submission" date="2016-07" db="EMBL/GenBank/DDBJ databases">
        <title>Pervasive Adenine N6-methylation of Active Genes in Fungi.</title>
        <authorList>
            <consortium name="DOE Joint Genome Institute"/>
            <person name="Mondo S.J."/>
            <person name="Dannebaum R.O."/>
            <person name="Kuo R.C."/>
            <person name="Labutti K."/>
            <person name="Haridas S."/>
            <person name="Kuo A."/>
            <person name="Salamov A."/>
            <person name="Ahrendt S.R."/>
            <person name="Lipzen A."/>
            <person name="Sullivan W."/>
            <person name="Andreopoulos W.B."/>
            <person name="Clum A."/>
            <person name="Lindquist E."/>
            <person name="Daum C."/>
            <person name="Ramamoorthy G.K."/>
            <person name="Gryganskyi A."/>
            <person name="Culley D."/>
            <person name="Magnuson J.K."/>
            <person name="James T.Y."/>
            <person name="O'Malley M.A."/>
            <person name="Stajich J.E."/>
            <person name="Spatafora J.W."/>
            <person name="Visel A."/>
            <person name="Grigoriev I.V."/>
        </authorList>
    </citation>
    <scope>NUCLEOTIDE SEQUENCE [LARGE SCALE GENOMIC DNA]</scope>
    <source>
        <strain evidence="5 6">12-1054</strain>
    </source>
</reference>
<dbReference type="Gene3D" id="1.20.1250.20">
    <property type="entry name" value="MFS general substrate transporter like domains"/>
    <property type="match status" value="1"/>
</dbReference>
<accession>A0A1Y2F688</accession>
<dbReference type="RefSeq" id="XP_040723626.1">
    <property type="nucleotide sequence ID" value="XM_040865851.1"/>
</dbReference>
<proteinExistence type="inferred from homology"/>
<dbReference type="InterPro" id="IPR036259">
    <property type="entry name" value="MFS_trans_sf"/>
</dbReference>
<dbReference type="PANTHER" id="PTHR11360">
    <property type="entry name" value="MONOCARBOXYLATE TRANSPORTER"/>
    <property type="match status" value="1"/>
</dbReference>
<feature type="transmembrane region" description="Helical" evidence="3">
    <location>
        <begin position="403"/>
        <end position="422"/>
    </location>
</feature>
<dbReference type="Pfam" id="PF07690">
    <property type="entry name" value="MFS_1"/>
    <property type="match status" value="1"/>
</dbReference>
<dbReference type="PROSITE" id="PS50850">
    <property type="entry name" value="MFS"/>
    <property type="match status" value="1"/>
</dbReference>
<feature type="transmembrane region" description="Helical" evidence="3">
    <location>
        <begin position="104"/>
        <end position="123"/>
    </location>
</feature>
<feature type="transmembrane region" description="Helical" evidence="3">
    <location>
        <begin position="340"/>
        <end position="363"/>
    </location>
</feature>
<feature type="transmembrane region" description="Helical" evidence="3">
    <location>
        <begin position="375"/>
        <end position="397"/>
    </location>
</feature>
<dbReference type="GeneID" id="63782450"/>
<keyword evidence="3" id="KW-0812">Transmembrane</keyword>
<feature type="transmembrane region" description="Helical" evidence="3">
    <location>
        <begin position="193"/>
        <end position="213"/>
    </location>
</feature>
<name>A0A1Y2F688_PROLT</name>
<feature type="transmembrane region" description="Helical" evidence="3">
    <location>
        <begin position="72"/>
        <end position="97"/>
    </location>
</feature>
<dbReference type="PANTHER" id="PTHR11360:SF284">
    <property type="entry name" value="EG:103B4.3 PROTEIN-RELATED"/>
    <property type="match status" value="1"/>
</dbReference>
<dbReference type="CDD" id="cd17352">
    <property type="entry name" value="MFS_MCT_SLC16"/>
    <property type="match status" value="1"/>
</dbReference>
<feature type="transmembrane region" description="Helical" evidence="3">
    <location>
        <begin position="250"/>
        <end position="272"/>
    </location>
</feature>
<evidence type="ECO:0000259" key="4">
    <source>
        <dbReference type="PROSITE" id="PS50850"/>
    </source>
</evidence>
<feature type="transmembrane region" description="Helical" evidence="3">
    <location>
        <begin position="284"/>
        <end position="303"/>
    </location>
</feature>
<keyword evidence="3" id="KW-1133">Transmembrane helix</keyword>
<dbReference type="InterPro" id="IPR011701">
    <property type="entry name" value="MFS"/>
</dbReference>